<protein>
    <submittedName>
        <fullName evidence="3">Iron uptake regulator</fullName>
    </submittedName>
</protein>
<dbReference type="PANTHER" id="PTHR30273:SF2">
    <property type="entry name" value="PROTEIN FECR"/>
    <property type="match status" value="1"/>
</dbReference>
<dbReference type="RefSeq" id="WP_188394439.1">
    <property type="nucleotide sequence ID" value="NZ_BMCG01000001.1"/>
</dbReference>
<sequence length="338" mass="36756">MSSIPPLFAPRSDSAIDPDVVQQAIVWLVTLQSGAASEAEQHACAAWRQADPRHEQAWQRLSAIGDDMRHGSSKASPSFIRGVLRGSDRRTRRTVLKSLAGLGVVGGGFLVVRKQPAWQAMTADQHTATGEQRRIVLADGTELLLNTATAIDIAFDDTLRQVALLQGEIMVTTAADPAGRPFEILTRHGRIHPVGTRFTVAHDTALRVPTKVAVLEGAVDVIALHDSRSVRVLAGQETLFTSDLVEPPHELSAATTAWTDGMLVVERMRLEEFVAELARYRKGVLRCDPAVADLRVSGAFPLRDTDAVLGLLAETLPIELSYATRFWTTVRPRAEAPT</sequence>
<reference evidence="3" key="2">
    <citation type="submission" date="2020-09" db="EMBL/GenBank/DDBJ databases">
        <authorList>
            <person name="Sun Q."/>
            <person name="Sedlacek I."/>
        </authorList>
    </citation>
    <scope>NUCLEOTIDE SEQUENCE</scope>
    <source>
        <strain evidence="3">CCM 7086</strain>
    </source>
</reference>
<dbReference type="InterPro" id="IPR012373">
    <property type="entry name" value="Ferrdict_sens_TM"/>
</dbReference>
<evidence type="ECO:0000259" key="1">
    <source>
        <dbReference type="Pfam" id="PF04773"/>
    </source>
</evidence>
<dbReference type="PIRSF" id="PIRSF018266">
    <property type="entry name" value="FecR"/>
    <property type="match status" value="1"/>
</dbReference>
<dbReference type="AlphaFoldDB" id="A0A8J2UJS4"/>
<evidence type="ECO:0000313" key="3">
    <source>
        <dbReference type="EMBL" id="GGB97444.1"/>
    </source>
</evidence>
<evidence type="ECO:0000313" key="4">
    <source>
        <dbReference type="Proteomes" id="UP000620266"/>
    </source>
</evidence>
<dbReference type="InterPro" id="IPR032623">
    <property type="entry name" value="FecR_N"/>
</dbReference>
<feature type="domain" description="FecR N-terminal" evidence="2">
    <location>
        <begin position="22"/>
        <end position="63"/>
    </location>
</feature>
<comment type="caution">
    <text evidence="3">The sequence shown here is derived from an EMBL/GenBank/DDBJ whole genome shotgun (WGS) entry which is preliminary data.</text>
</comment>
<dbReference type="Pfam" id="PF04773">
    <property type="entry name" value="FecR"/>
    <property type="match status" value="1"/>
</dbReference>
<dbReference type="Pfam" id="PF16220">
    <property type="entry name" value="DUF4880"/>
    <property type="match status" value="1"/>
</dbReference>
<dbReference type="InterPro" id="IPR006860">
    <property type="entry name" value="FecR"/>
</dbReference>
<dbReference type="GO" id="GO:0016989">
    <property type="term" value="F:sigma factor antagonist activity"/>
    <property type="evidence" value="ECO:0007669"/>
    <property type="project" value="TreeGrafter"/>
</dbReference>
<dbReference type="EMBL" id="BMCG01000001">
    <property type="protein sequence ID" value="GGB97444.1"/>
    <property type="molecule type" value="Genomic_DNA"/>
</dbReference>
<reference evidence="3" key="1">
    <citation type="journal article" date="2014" name="Int. J. Syst. Evol. Microbiol.">
        <title>Complete genome sequence of Corynebacterium casei LMG S-19264T (=DSM 44701T), isolated from a smear-ripened cheese.</title>
        <authorList>
            <consortium name="US DOE Joint Genome Institute (JGI-PGF)"/>
            <person name="Walter F."/>
            <person name="Albersmeier A."/>
            <person name="Kalinowski J."/>
            <person name="Ruckert C."/>
        </authorList>
    </citation>
    <scope>NUCLEOTIDE SEQUENCE</scope>
    <source>
        <strain evidence="3">CCM 7086</strain>
    </source>
</reference>
<proteinExistence type="predicted"/>
<gene>
    <name evidence="3" type="ORF">GCM10007205_03420</name>
</gene>
<dbReference type="Proteomes" id="UP000620266">
    <property type="component" value="Unassembled WGS sequence"/>
</dbReference>
<dbReference type="Gene3D" id="2.60.120.1440">
    <property type="match status" value="1"/>
</dbReference>
<accession>A0A8J2UJS4</accession>
<organism evidence="3 4">
    <name type="scientific">Oxalicibacterium flavum</name>
    <dbReference type="NCBI Taxonomy" id="179467"/>
    <lineage>
        <taxon>Bacteria</taxon>
        <taxon>Pseudomonadati</taxon>
        <taxon>Pseudomonadota</taxon>
        <taxon>Betaproteobacteria</taxon>
        <taxon>Burkholderiales</taxon>
        <taxon>Oxalobacteraceae</taxon>
        <taxon>Oxalicibacterium</taxon>
    </lineage>
</organism>
<dbReference type="PANTHER" id="PTHR30273">
    <property type="entry name" value="PERIPLASMIC SIGNAL SENSOR AND SIGMA FACTOR ACTIVATOR FECR-RELATED"/>
    <property type="match status" value="1"/>
</dbReference>
<name>A0A8J2UJS4_9BURK</name>
<evidence type="ECO:0000259" key="2">
    <source>
        <dbReference type="Pfam" id="PF16220"/>
    </source>
</evidence>
<feature type="domain" description="FecR protein" evidence="1">
    <location>
        <begin position="126"/>
        <end position="219"/>
    </location>
</feature>
<keyword evidence="4" id="KW-1185">Reference proteome</keyword>